<gene>
    <name evidence="2" type="ORF">BaRGS_00022540</name>
</gene>
<dbReference type="AlphaFoldDB" id="A0ABD0KH48"/>
<name>A0ABD0KH48_9CAEN</name>
<organism evidence="2 3">
    <name type="scientific">Batillaria attramentaria</name>
    <dbReference type="NCBI Taxonomy" id="370345"/>
    <lineage>
        <taxon>Eukaryota</taxon>
        <taxon>Metazoa</taxon>
        <taxon>Spiralia</taxon>
        <taxon>Lophotrochozoa</taxon>
        <taxon>Mollusca</taxon>
        <taxon>Gastropoda</taxon>
        <taxon>Caenogastropoda</taxon>
        <taxon>Sorbeoconcha</taxon>
        <taxon>Cerithioidea</taxon>
        <taxon>Batillariidae</taxon>
        <taxon>Batillaria</taxon>
    </lineage>
</organism>
<comment type="caution">
    <text evidence="2">The sequence shown here is derived from an EMBL/GenBank/DDBJ whole genome shotgun (WGS) entry which is preliminary data.</text>
</comment>
<evidence type="ECO:0008006" key="4">
    <source>
        <dbReference type="Google" id="ProtNLM"/>
    </source>
</evidence>
<sequence length="189" mass="20127">MHLLFLTSLVLAFVLANGSDAPCQSRGGTCQYDSNACSGHYQSGLCSGSASRRCCLTSAACSGSSLDCTDFGHSRHHATGTAYYPDSSALEGGYVDMRGHPLHTLQDYLEGKASYVSVAMDNRAGIAYGTPLCIPELNRKYNRVICFEVVDTGGAFYGKGYSRIDVCVRNAAASYDSTINGPLTLVFKS</sequence>
<evidence type="ECO:0000313" key="2">
    <source>
        <dbReference type="EMBL" id="KAK7486217.1"/>
    </source>
</evidence>
<evidence type="ECO:0000256" key="1">
    <source>
        <dbReference type="SAM" id="SignalP"/>
    </source>
</evidence>
<dbReference type="EMBL" id="JACVVK020000182">
    <property type="protein sequence ID" value="KAK7486217.1"/>
    <property type="molecule type" value="Genomic_DNA"/>
</dbReference>
<keyword evidence="1" id="KW-0732">Signal</keyword>
<evidence type="ECO:0000313" key="3">
    <source>
        <dbReference type="Proteomes" id="UP001519460"/>
    </source>
</evidence>
<protein>
    <recommendedName>
        <fullName evidence="4">3D domain-containing protein</fullName>
    </recommendedName>
</protein>
<keyword evidence="3" id="KW-1185">Reference proteome</keyword>
<reference evidence="2 3" key="1">
    <citation type="journal article" date="2023" name="Sci. Data">
        <title>Genome assembly of the Korean intertidal mud-creeper Batillaria attramentaria.</title>
        <authorList>
            <person name="Patra A.K."/>
            <person name="Ho P.T."/>
            <person name="Jun S."/>
            <person name="Lee S.J."/>
            <person name="Kim Y."/>
            <person name="Won Y.J."/>
        </authorList>
    </citation>
    <scope>NUCLEOTIDE SEQUENCE [LARGE SCALE GENOMIC DNA]</scope>
    <source>
        <strain evidence="2">Wonlab-2016</strain>
    </source>
</reference>
<dbReference type="Proteomes" id="UP001519460">
    <property type="component" value="Unassembled WGS sequence"/>
</dbReference>
<accession>A0ABD0KH48</accession>
<feature type="chain" id="PRO_5044784850" description="3D domain-containing protein" evidence="1">
    <location>
        <begin position="17"/>
        <end position="189"/>
    </location>
</feature>
<proteinExistence type="predicted"/>
<feature type="signal peptide" evidence="1">
    <location>
        <begin position="1"/>
        <end position="16"/>
    </location>
</feature>